<dbReference type="InterPro" id="IPR006680">
    <property type="entry name" value="Amidohydro-rel"/>
</dbReference>
<dbReference type="InterPro" id="IPR032466">
    <property type="entry name" value="Metal_Hydrolase"/>
</dbReference>
<evidence type="ECO:0000313" key="3">
    <source>
        <dbReference type="EMBL" id="MEQ2424152.1"/>
    </source>
</evidence>
<proteinExistence type="predicted"/>
<dbReference type="InterPro" id="IPR032465">
    <property type="entry name" value="ACMSD"/>
</dbReference>
<evidence type="ECO:0000259" key="2">
    <source>
        <dbReference type="Pfam" id="PF04909"/>
    </source>
</evidence>
<keyword evidence="4" id="KW-1185">Reference proteome</keyword>
<evidence type="ECO:0000256" key="1">
    <source>
        <dbReference type="ARBA" id="ARBA00023239"/>
    </source>
</evidence>
<sequence>MIIDSHMHLINSKCFDKATYDRLGQSIPKDTDIDQLVSWMRAAGIEKCVCMGQDMHRIWNSEFGEIAVESSYGRYPDFFIPFCSVEPIDSAGRFNQKNYDYVVNKVTECGYRGILFTPPYGQFNSNDRAIYPFYEFAQKQGTVVQYHHSAAGGPTVLAHTKYAKMENLNDVTFDFPDMKIVVEHIGYPFSEYLFTMMVNDENLWTDLAMLYKRPLWMTWNMVLAKEMGVLDRVMFASDFVAADNDLFSENPTKDLLGWIDLIQNGMNRICKQSGWPIFTEKEISGILHDNAARLYNL</sequence>
<dbReference type="Proteomes" id="UP001454086">
    <property type="component" value="Unassembled WGS sequence"/>
</dbReference>
<accession>A0ABV1D3I6</accession>
<dbReference type="Pfam" id="PF04909">
    <property type="entry name" value="Amidohydro_2"/>
    <property type="match status" value="1"/>
</dbReference>
<feature type="domain" description="Amidohydrolase-related" evidence="2">
    <location>
        <begin position="89"/>
        <end position="297"/>
    </location>
</feature>
<dbReference type="Gene3D" id="3.20.20.140">
    <property type="entry name" value="Metal-dependent hydrolases"/>
    <property type="match status" value="1"/>
</dbReference>
<dbReference type="RefSeq" id="WP_008724017.1">
    <property type="nucleotide sequence ID" value="NZ_JBBMFM010000009.1"/>
</dbReference>
<comment type="caution">
    <text evidence="3">The sequence shown here is derived from an EMBL/GenBank/DDBJ whole genome shotgun (WGS) entry which is preliminary data.</text>
</comment>
<reference evidence="3 4" key="1">
    <citation type="submission" date="2024-03" db="EMBL/GenBank/DDBJ databases">
        <title>Human intestinal bacterial collection.</title>
        <authorList>
            <person name="Pauvert C."/>
            <person name="Hitch T.C.A."/>
            <person name="Clavel T."/>
        </authorList>
    </citation>
    <scope>NUCLEOTIDE SEQUENCE [LARGE SCALE GENOMIC DNA]</scope>
    <source>
        <strain evidence="3 4">CLA-SR-H021</strain>
    </source>
</reference>
<gene>
    <name evidence="3" type="ORF">WMQ36_04135</name>
</gene>
<keyword evidence="1" id="KW-0456">Lyase</keyword>
<dbReference type="PANTHER" id="PTHR21240">
    <property type="entry name" value="2-AMINO-3-CARBOXYLMUCONATE-6-SEMIALDEHYDE DECARBOXYLASE"/>
    <property type="match status" value="1"/>
</dbReference>
<evidence type="ECO:0000313" key="4">
    <source>
        <dbReference type="Proteomes" id="UP001454086"/>
    </source>
</evidence>
<dbReference type="EMBL" id="JBBMFM010000009">
    <property type="protein sequence ID" value="MEQ2424152.1"/>
    <property type="molecule type" value="Genomic_DNA"/>
</dbReference>
<protein>
    <submittedName>
        <fullName evidence="3">Amidohydrolase family protein</fullName>
    </submittedName>
</protein>
<dbReference type="SUPFAM" id="SSF51556">
    <property type="entry name" value="Metallo-dependent hydrolases"/>
    <property type="match status" value="1"/>
</dbReference>
<organism evidence="3 4">
    <name type="scientific">Enterocloster hominis</name>
    <name type="common">ex Hitch et al. 2024</name>
    <dbReference type="NCBI Taxonomy" id="1917870"/>
    <lineage>
        <taxon>Bacteria</taxon>
        <taxon>Bacillati</taxon>
        <taxon>Bacillota</taxon>
        <taxon>Clostridia</taxon>
        <taxon>Lachnospirales</taxon>
        <taxon>Lachnospiraceae</taxon>
        <taxon>Enterocloster</taxon>
    </lineage>
</organism>
<dbReference type="CDD" id="cd01292">
    <property type="entry name" value="metallo-dependent_hydrolases"/>
    <property type="match status" value="1"/>
</dbReference>
<name>A0ABV1D3I6_9FIRM</name>